<dbReference type="EMBL" id="LVXG01000034">
    <property type="protein sequence ID" value="OQP44536.1"/>
    <property type="molecule type" value="Genomic_DNA"/>
</dbReference>
<dbReference type="Proteomes" id="UP000192610">
    <property type="component" value="Unassembled WGS sequence"/>
</dbReference>
<keyword evidence="2" id="KW-1185">Reference proteome</keyword>
<sequence length="204" mass="21773">MYTKKLYLRVLTPNLTQISIMKIMYRSLGLVAVLALSTLLHSCDKVKDAISINIPTQTVNAEFTIQPQANGTQSVTTFQYGVNLDSLIKIQNTSLGIGNIKSAKIKSVTLTLTSSTASDNLGAFSAAEVGLSSSAKPDFTAIAGLTSIPDANQTTLEIPVNSVELKDYFSSTSFTYKLTATTRRATSTTMTGKATIKFDVTAGL</sequence>
<dbReference type="AlphaFoldDB" id="A0A1V9EEJ4"/>
<protein>
    <submittedName>
        <fullName evidence="1">Uncharacterized protein</fullName>
    </submittedName>
</protein>
<gene>
    <name evidence="1" type="ORF">A4H97_09185</name>
</gene>
<proteinExistence type="predicted"/>
<comment type="caution">
    <text evidence="1">The sequence shown here is derived from an EMBL/GenBank/DDBJ whole genome shotgun (WGS) entry which is preliminary data.</text>
</comment>
<evidence type="ECO:0000313" key="1">
    <source>
        <dbReference type="EMBL" id="OQP44536.1"/>
    </source>
</evidence>
<accession>A0A1V9EEJ4</accession>
<evidence type="ECO:0000313" key="2">
    <source>
        <dbReference type="Proteomes" id="UP000192610"/>
    </source>
</evidence>
<name>A0A1V9EEJ4_9BACT</name>
<organism evidence="1 2">
    <name type="scientific">Niastella yeongjuensis</name>
    <dbReference type="NCBI Taxonomy" id="354355"/>
    <lineage>
        <taxon>Bacteria</taxon>
        <taxon>Pseudomonadati</taxon>
        <taxon>Bacteroidota</taxon>
        <taxon>Chitinophagia</taxon>
        <taxon>Chitinophagales</taxon>
        <taxon>Chitinophagaceae</taxon>
        <taxon>Niastella</taxon>
    </lineage>
</organism>
<reference evidence="2" key="1">
    <citation type="submission" date="2016-04" db="EMBL/GenBank/DDBJ databases">
        <authorList>
            <person name="Chen L."/>
            <person name="Zhuang W."/>
            <person name="Wang G."/>
        </authorList>
    </citation>
    <scope>NUCLEOTIDE SEQUENCE [LARGE SCALE GENOMIC DNA]</scope>
    <source>
        <strain evidence="2">17621</strain>
    </source>
</reference>